<evidence type="ECO:0000256" key="1">
    <source>
        <dbReference type="SAM" id="MobiDB-lite"/>
    </source>
</evidence>
<accession>A0A5J9UX61</accession>
<feature type="region of interest" description="Disordered" evidence="1">
    <location>
        <begin position="1"/>
        <end position="23"/>
    </location>
</feature>
<gene>
    <name evidence="2" type="ORF">EJB05_19956</name>
</gene>
<proteinExistence type="predicted"/>
<feature type="non-terminal residue" evidence="2">
    <location>
        <position position="1"/>
    </location>
</feature>
<organism evidence="2 3">
    <name type="scientific">Eragrostis curvula</name>
    <name type="common">weeping love grass</name>
    <dbReference type="NCBI Taxonomy" id="38414"/>
    <lineage>
        <taxon>Eukaryota</taxon>
        <taxon>Viridiplantae</taxon>
        <taxon>Streptophyta</taxon>
        <taxon>Embryophyta</taxon>
        <taxon>Tracheophyta</taxon>
        <taxon>Spermatophyta</taxon>
        <taxon>Magnoliopsida</taxon>
        <taxon>Liliopsida</taxon>
        <taxon>Poales</taxon>
        <taxon>Poaceae</taxon>
        <taxon>PACMAD clade</taxon>
        <taxon>Chloridoideae</taxon>
        <taxon>Eragrostideae</taxon>
        <taxon>Eragrostidinae</taxon>
        <taxon>Eragrostis</taxon>
    </lineage>
</organism>
<keyword evidence="3" id="KW-1185">Reference proteome</keyword>
<sequence>MPGCLGEERDGATERGKHPRYVPKRGQVLRDVLGAVIGCFHPAKARPLPSRTSSNPPDLSF</sequence>
<evidence type="ECO:0000313" key="3">
    <source>
        <dbReference type="Proteomes" id="UP000324897"/>
    </source>
</evidence>
<feature type="compositionally biased region" description="Basic and acidic residues" evidence="1">
    <location>
        <begin position="1"/>
        <end position="16"/>
    </location>
</feature>
<comment type="caution">
    <text evidence="2">The sequence shown here is derived from an EMBL/GenBank/DDBJ whole genome shotgun (WGS) entry which is preliminary data.</text>
</comment>
<dbReference type="Gramene" id="TVU28439">
    <property type="protein sequence ID" value="TVU28439"/>
    <property type="gene ID" value="EJB05_19956"/>
</dbReference>
<dbReference type="AlphaFoldDB" id="A0A5J9UX61"/>
<dbReference type="OrthoDB" id="665082at2759"/>
<evidence type="ECO:0000313" key="2">
    <source>
        <dbReference type="EMBL" id="TVU28439.1"/>
    </source>
</evidence>
<dbReference type="EMBL" id="RWGY01000011">
    <property type="protein sequence ID" value="TVU28439.1"/>
    <property type="molecule type" value="Genomic_DNA"/>
</dbReference>
<dbReference type="Proteomes" id="UP000324897">
    <property type="component" value="Chromosome 1"/>
</dbReference>
<name>A0A5J9UX61_9POAL</name>
<protein>
    <submittedName>
        <fullName evidence="2">Uncharacterized protein</fullName>
    </submittedName>
</protein>
<reference evidence="2 3" key="1">
    <citation type="journal article" date="2019" name="Sci. Rep.">
        <title>A high-quality genome of Eragrostis curvula grass provides insights into Poaceae evolution and supports new strategies to enhance forage quality.</title>
        <authorList>
            <person name="Carballo J."/>
            <person name="Santos B.A.C.M."/>
            <person name="Zappacosta D."/>
            <person name="Garbus I."/>
            <person name="Selva J.P."/>
            <person name="Gallo C.A."/>
            <person name="Diaz A."/>
            <person name="Albertini E."/>
            <person name="Caccamo M."/>
            <person name="Echenique V."/>
        </authorList>
    </citation>
    <scope>NUCLEOTIDE SEQUENCE [LARGE SCALE GENOMIC DNA]</scope>
    <source>
        <strain evidence="3">cv. Victoria</strain>
        <tissue evidence="2">Leaf</tissue>
    </source>
</reference>